<feature type="region of interest" description="Disordered" evidence="1">
    <location>
        <begin position="1"/>
        <end position="59"/>
    </location>
</feature>
<name>A0A1U7DJ25_9RHOB</name>
<reference evidence="2 3" key="1">
    <citation type="submission" date="2017-01" db="EMBL/GenBank/DDBJ databases">
        <title>Genomic analysis of Xuhuaishuia manganoxidans DY6-4.</title>
        <authorList>
            <person name="Wang X."/>
        </authorList>
    </citation>
    <scope>NUCLEOTIDE SEQUENCE [LARGE SCALE GENOMIC DNA]</scope>
    <source>
        <strain evidence="2 3">DY6-4</strain>
    </source>
</reference>
<feature type="compositionally biased region" description="Basic and acidic residues" evidence="1">
    <location>
        <begin position="19"/>
        <end position="33"/>
    </location>
</feature>
<proteinExistence type="predicted"/>
<organism evidence="2 3">
    <name type="scientific">Brevirhabdus pacifica</name>
    <dbReference type="NCBI Taxonomy" id="1267768"/>
    <lineage>
        <taxon>Bacteria</taxon>
        <taxon>Pseudomonadati</taxon>
        <taxon>Pseudomonadota</taxon>
        <taxon>Alphaproteobacteria</taxon>
        <taxon>Rhodobacterales</taxon>
        <taxon>Paracoccaceae</taxon>
        <taxon>Brevirhabdus</taxon>
    </lineage>
</organism>
<dbReference type="STRING" id="1267768.BV394_09915"/>
<sequence length="59" mass="6088">MNTDAPTSKAPGRKPAKAKSGDDQPKTADRITDRTVGQTAGTTDAFGSATPAELSVWPD</sequence>
<protein>
    <submittedName>
        <fullName evidence="2">Uncharacterized protein</fullName>
    </submittedName>
</protein>
<dbReference type="EMBL" id="CP019124">
    <property type="protein sequence ID" value="APX89994.1"/>
    <property type="molecule type" value="Genomic_DNA"/>
</dbReference>
<evidence type="ECO:0000256" key="1">
    <source>
        <dbReference type="SAM" id="MobiDB-lite"/>
    </source>
</evidence>
<evidence type="ECO:0000313" key="3">
    <source>
        <dbReference type="Proteomes" id="UP000187266"/>
    </source>
</evidence>
<accession>A0A2M9DAL7</accession>
<gene>
    <name evidence="2" type="ORF">BV394_09915</name>
</gene>
<dbReference type="AlphaFoldDB" id="A0A1U7DJ25"/>
<dbReference type="Proteomes" id="UP000187266">
    <property type="component" value="Chromosome"/>
</dbReference>
<keyword evidence="3" id="KW-1185">Reference proteome</keyword>
<evidence type="ECO:0000313" key="2">
    <source>
        <dbReference type="EMBL" id="APX89994.1"/>
    </source>
</evidence>
<accession>A0A1U7DJ25</accession>
<dbReference type="RefSeq" id="WP_076980015.1">
    <property type="nucleotide sequence ID" value="NZ_CP019124.1"/>
</dbReference>